<dbReference type="InterPro" id="IPR012675">
    <property type="entry name" value="Beta-grasp_dom_sf"/>
</dbReference>
<dbReference type="Pfam" id="PF00111">
    <property type="entry name" value="Fer2"/>
    <property type="match status" value="1"/>
</dbReference>
<dbReference type="EMBL" id="CADIJO010000010">
    <property type="protein sequence ID" value="CAB3711861.1"/>
    <property type="molecule type" value="Genomic_DNA"/>
</dbReference>
<evidence type="ECO:0000259" key="1">
    <source>
        <dbReference type="PROSITE" id="PS51085"/>
    </source>
</evidence>
<dbReference type="PROSITE" id="PS00197">
    <property type="entry name" value="2FE2S_FER_1"/>
    <property type="match status" value="1"/>
</dbReference>
<sequence>MVNITFLSNGGKVVTAPENSNLLRVSLKERGGIPFKCGGGLCGTCKCRIEQGLENTDAIKPKERKHLRPEDFEAGYRMACQTFVLGDVAVSWVVQNGKGVVQAVASAPAAAEPAAQADS</sequence>
<dbReference type="Proteomes" id="UP000494111">
    <property type="component" value="Unassembled WGS sequence"/>
</dbReference>
<dbReference type="Gene3D" id="3.10.20.30">
    <property type="match status" value="1"/>
</dbReference>
<proteinExistence type="predicted"/>
<dbReference type="InterPro" id="IPR001041">
    <property type="entry name" value="2Fe-2S_ferredoxin-type"/>
</dbReference>
<feature type="domain" description="2Fe-2S ferredoxin-type" evidence="1">
    <location>
        <begin position="2"/>
        <end position="96"/>
    </location>
</feature>
<dbReference type="AlphaFoldDB" id="A0A6S7A7Z7"/>
<accession>A0A6S7A7Z7</accession>
<dbReference type="InterPro" id="IPR036010">
    <property type="entry name" value="2Fe-2S_ferredoxin-like_sf"/>
</dbReference>
<dbReference type="CDD" id="cd00207">
    <property type="entry name" value="fer2"/>
    <property type="match status" value="1"/>
</dbReference>
<protein>
    <submittedName>
        <fullName evidence="2">Na(+)-translocating NADH-quinone reductase subunit F</fullName>
    </submittedName>
</protein>
<reference evidence="2 3" key="1">
    <citation type="submission" date="2020-04" db="EMBL/GenBank/DDBJ databases">
        <authorList>
            <person name="De Canck E."/>
        </authorList>
    </citation>
    <scope>NUCLEOTIDE SEQUENCE [LARGE SCALE GENOMIC DNA]</scope>
    <source>
        <strain evidence="2 3">LMG 3458</strain>
    </source>
</reference>
<organism evidence="2 3">
    <name type="scientific">Achromobacter deleyi</name>
    <dbReference type="NCBI Taxonomy" id="1353891"/>
    <lineage>
        <taxon>Bacteria</taxon>
        <taxon>Pseudomonadati</taxon>
        <taxon>Pseudomonadota</taxon>
        <taxon>Betaproteobacteria</taxon>
        <taxon>Burkholderiales</taxon>
        <taxon>Alcaligenaceae</taxon>
        <taxon>Achromobacter</taxon>
    </lineage>
</organism>
<dbReference type="GO" id="GO:0051537">
    <property type="term" value="F:2 iron, 2 sulfur cluster binding"/>
    <property type="evidence" value="ECO:0007669"/>
    <property type="project" value="InterPro"/>
</dbReference>
<evidence type="ECO:0000313" key="3">
    <source>
        <dbReference type="Proteomes" id="UP000494111"/>
    </source>
</evidence>
<dbReference type="InterPro" id="IPR006058">
    <property type="entry name" value="2Fe2S_fd_BS"/>
</dbReference>
<dbReference type="PROSITE" id="PS51085">
    <property type="entry name" value="2FE2S_FER_2"/>
    <property type="match status" value="1"/>
</dbReference>
<name>A0A6S7A7Z7_9BURK</name>
<dbReference type="SUPFAM" id="SSF54292">
    <property type="entry name" value="2Fe-2S ferredoxin-like"/>
    <property type="match status" value="1"/>
</dbReference>
<evidence type="ECO:0000313" key="2">
    <source>
        <dbReference type="EMBL" id="CAB3711861.1"/>
    </source>
</evidence>
<gene>
    <name evidence="2" type="primary">nqrF_1</name>
    <name evidence="2" type="ORF">LMG3458_03282</name>
</gene>